<evidence type="ECO:0000256" key="3">
    <source>
        <dbReference type="ARBA" id="ARBA00022705"/>
    </source>
</evidence>
<dbReference type="GO" id="GO:1904161">
    <property type="term" value="P:DNA synthesis involved in UV-damage excision repair"/>
    <property type="evidence" value="ECO:0007669"/>
    <property type="project" value="TreeGrafter"/>
</dbReference>
<comment type="subcellular location">
    <subcellularLocation>
        <location evidence="1">Nucleus</location>
    </subcellularLocation>
</comment>
<feature type="region of interest" description="Disordered" evidence="5">
    <location>
        <begin position="387"/>
        <end position="453"/>
    </location>
</feature>
<feature type="compositionally biased region" description="Polar residues" evidence="5">
    <location>
        <begin position="412"/>
        <end position="422"/>
    </location>
</feature>
<evidence type="ECO:0000256" key="5">
    <source>
        <dbReference type="SAM" id="MobiDB-lite"/>
    </source>
</evidence>
<dbReference type="GO" id="GO:0006297">
    <property type="term" value="P:nucleotide-excision repair, DNA gap filling"/>
    <property type="evidence" value="ECO:0007669"/>
    <property type="project" value="TreeGrafter"/>
</dbReference>
<keyword evidence="7" id="KW-1185">Reference proteome</keyword>
<evidence type="ECO:0000256" key="2">
    <source>
        <dbReference type="ARBA" id="ARBA00017589"/>
    </source>
</evidence>
<name>A0A834M357_RHYFE</name>
<proteinExistence type="predicted"/>
<dbReference type="PANTHER" id="PTHR17598:SF13">
    <property type="entry name" value="DNA POLYMERASE DELTA SUBUNIT 3"/>
    <property type="match status" value="1"/>
</dbReference>
<protein>
    <recommendedName>
        <fullName evidence="2">DNA polymerase delta subunit 3</fullName>
    </recommendedName>
</protein>
<feature type="region of interest" description="Disordered" evidence="5">
    <location>
        <begin position="165"/>
        <end position="369"/>
    </location>
</feature>
<evidence type="ECO:0000313" key="7">
    <source>
        <dbReference type="Proteomes" id="UP000625711"/>
    </source>
</evidence>
<sequence length="453" mass="51471">MDRYYEKLEELIEDEDKIVTVPSFAWETKLSKNEALSIINKFVQCHKDSGEILFTYTLAGKKKDDEKFSVLLVRHENLKGVKELFEDGVDVSIFSIQKAKTIDYNVIGLIDSQIKYSEGIISGCIVGENCKKRVLQKKQLPTLPAPKVRGKSSFFTKQNKAESVDKVVKKEDDSEHNQNKQTQPNSITSMFNKANQNKVVEQKDEKPNNTKLNANKDGKKNSIMSLFAKQAQKKEIKTEEPPKKETNNQDSKESVNIKKKLSNLVDSDTDEDILKDIDMNEEKEQNKMPDEKKEVVKENVKNSKKRQAKTGTSGSKKRRRIIVENDSDSDIFASDKSEDEDIIEKSDEEPEPVKPLQLPTKARRRKAVDKTYQDGEYIVTKTEYVYETASEDESEPVEKPIKTEEKPKITKNGSSSTETDVSPNKGDKKAKGIKGKKAMAGNQTSLKNFFKPK</sequence>
<accession>A0A834M357</accession>
<feature type="compositionally biased region" description="Basic and acidic residues" evidence="5">
    <location>
        <begin position="272"/>
        <end position="301"/>
    </location>
</feature>
<gene>
    <name evidence="6" type="ORF">GWI33_016581</name>
</gene>
<dbReference type="Proteomes" id="UP000625711">
    <property type="component" value="Unassembled WGS sequence"/>
</dbReference>
<dbReference type="Gene3D" id="3.90.1030.20">
    <property type="entry name" value="DNA polymerase delta, p66 (Cdc27) subunit, wHTH domain"/>
    <property type="match status" value="1"/>
</dbReference>
<dbReference type="AlphaFoldDB" id="A0A834M357"/>
<keyword evidence="4" id="KW-0539">Nucleus</keyword>
<evidence type="ECO:0000256" key="1">
    <source>
        <dbReference type="ARBA" id="ARBA00004123"/>
    </source>
</evidence>
<feature type="compositionally biased region" description="Basic and acidic residues" evidence="5">
    <location>
        <begin position="165"/>
        <end position="178"/>
    </location>
</feature>
<dbReference type="GO" id="GO:0006271">
    <property type="term" value="P:DNA strand elongation involved in DNA replication"/>
    <property type="evidence" value="ECO:0007669"/>
    <property type="project" value="TreeGrafter"/>
</dbReference>
<comment type="caution">
    <text evidence="6">The sequence shown here is derived from an EMBL/GenBank/DDBJ whole genome shotgun (WGS) entry which is preliminary data.</text>
</comment>
<dbReference type="InterPro" id="IPR041913">
    <property type="entry name" value="POLD3_sf"/>
</dbReference>
<dbReference type="PANTHER" id="PTHR17598">
    <property type="entry name" value="DNA POLYMERASE DELTA SUBUNIT 3"/>
    <property type="match status" value="1"/>
</dbReference>
<dbReference type="Pfam" id="PF09507">
    <property type="entry name" value="CDC27"/>
    <property type="match status" value="1"/>
</dbReference>
<dbReference type="GO" id="GO:0003887">
    <property type="term" value="F:DNA-directed DNA polymerase activity"/>
    <property type="evidence" value="ECO:0007669"/>
    <property type="project" value="TreeGrafter"/>
</dbReference>
<feature type="compositionally biased region" description="Basic and acidic residues" evidence="5">
    <location>
        <begin position="396"/>
        <end position="408"/>
    </location>
</feature>
<feature type="compositionally biased region" description="Basic and acidic residues" evidence="5">
    <location>
        <begin position="200"/>
        <end position="220"/>
    </location>
</feature>
<evidence type="ECO:0000256" key="4">
    <source>
        <dbReference type="ARBA" id="ARBA00023242"/>
    </source>
</evidence>
<dbReference type="EMBL" id="JAACXV010014094">
    <property type="protein sequence ID" value="KAF7270431.1"/>
    <property type="molecule type" value="Genomic_DNA"/>
</dbReference>
<dbReference type="OrthoDB" id="514823at2759"/>
<feature type="compositionally biased region" description="Polar residues" evidence="5">
    <location>
        <begin position="179"/>
        <end position="199"/>
    </location>
</feature>
<evidence type="ECO:0000313" key="6">
    <source>
        <dbReference type="EMBL" id="KAF7270431.1"/>
    </source>
</evidence>
<dbReference type="InterPro" id="IPR019038">
    <property type="entry name" value="POLD3"/>
</dbReference>
<feature type="compositionally biased region" description="Basic and acidic residues" evidence="5">
    <location>
        <begin position="232"/>
        <end position="256"/>
    </location>
</feature>
<reference evidence="6" key="1">
    <citation type="submission" date="2020-08" db="EMBL/GenBank/DDBJ databases">
        <title>Genome sequencing and assembly of the red palm weevil Rhynchophorus ferrugineus.</title>
        <authorList>
            <person name="Dias G.B."/>
            <person name="Bergman C.M."/>
            <person name="Manee M."/>
        </authorList>
    </citation>
    <scope>NUCLEOTIDE SEQUENCE</scope>
    <source>
        <strain evidence="6">AA-2017</strain>
        <tissue evidence="6">Whole larva</tissue>
    </source>
</reference>
<dbReference type="GO" id="GO:0043625">
    <property type="term" value="C:delta DNA polymerase complex"/>
    <property type="evidence" value="ECO:0007669"/>
    <property type="project" value="InterPro"/>
</dbReference>
<keyword evidence="3" id="KW-0235">DNA replication</keyword>
<organism evidence="6 7">
    <name type="scientific">Rhynchophorus ferrugineus</name>
    <name type="common">Red palm weevil</name>
    <name type="synonym">Curculio ferrugineus</name>
    <dbReference type="NCBI Taxonomy" id="354439"/>
    <lineage>
        <taxon>Eukaryota</taxon>
        <taxon>Metazoa</taxon>
        <taxon>Ecdysozoa</taxon>
        <taxon>Arthropoda</taxon>
        <taxon>Hexapoda</taxon>
        <taxon>Insecta</taxon>
        <taxon>Pterygota</taxon>
        <taxon>Neoptera</taxon>
        <taxon>Endopterygota</taxon>
        <taxon>Coleoptera</taxon>
        <taxon>Polyphaga</taxon>
        <taxon>Cucujiformia</taxon>
        <taxon>Curculionidae</taxon>
        <taxon>Dryophthorinae</taxon>
        <taxon>Rhynchophorus</taxon>
    </lineage>
</organism>
<feature type="compositionally biased region" description="Acidic residues" evidence="5">
    <location>
        <begin position="337"/>
        <end position="350"/>
    </location>
</feature>